<comment type="subcellular location">
    <subcellularLocation>
        <location evidence="1">Nucleus</location>
    </subcellularLocation>
</comment>
<dbReference type="Pfam" id="PF00172">
    <property type="entry name" value="Zn_clus"/>
    <property type="match status" value="1"/>
</dbReference>
<dbReference type="Pfam" id="PF04082">
    <property type="entry name" value="Fungal_trans"/>
    <property type="match status" value="1"/>
</dbReference>
<dbReference type="InterPro" id="IPR050613">
    <property type="entry name" value="Sec_Metabolite_Reg"/>
</dbReference>
<dbReference type="PROSITE" id="PS50048">
    <property type="entry name" value="ZN2_CY6_FUNGAL_2"/>
    <property type="match status" value="1"/>
</dbReference>
<evidence type="ECO:0000256" key="3">
    <source>
        <dbReference type="ARBA" id="ARBA00023242"/>
    </source>
</evidence>
<dbReference type="SUPFAM" id="SSF57701">
    <property type="entry name" value="Zn2/Cys6 DNA-binding domain"/>
    <property type="match status" value="1"/>
</dbReference>
<dbReference type="PANTHER" id="PTHR31001">
    <property type="entry name" value="UNCHARACTERIZED TRANSCRIPTIONAL REGULATORY PROTEIN"/>
    <property type="match status" value="1"/>
</dbReference>
<dbReference type="InterPro" id="IPR036864">
    <property type="entry name" value="Zn2-C6_fun-type_DNA-bd_sf"/>
</dbReference>
<dbReference type="GO" id="GO:0000981">
    <property type="term" value="F:DNA-binding transcription factor activity, RNA polymerase II-specific"/>
    <property type="evidence" value="ECO:0007669"/>
    <property type="project" value="InterPro"/>
</dbReference>
<sequence>MPNPRSVRSGQRSVLACTNCSRRKIKCSKTIPCTACVRQSKAAQCQREPVTVVSRRSVGCSKASTALDDPPPVPVPEAASVATVSPASIEEVPTTVNPAAGSTATSINDSLPQIDERMIEHLLASLSTPDTRLTNEAAAMLEFLTHGRRNILDQFIGRESISTSMTQPVQKWNIFLPVEDARSLLAIHEKHLAWMHNTVHMPTFLREFDENILKIACDSNWIALYYALLSVRCALCCSTGKSDTSQANALPSRQRLPVVSTPANNSKASRTLFDKSREMLQKAEFMDKHKLTSVQTICLLVQVAHNFDKSDLTCVLVSAAIRIAQCLNLHRLGHDDHNVVCHSDTHSVIDREVRKRIWWFLVRYDWLQIPFQNTCQIHYSQFNTQMPANCHDDEERMIKDGRVDVHPAEISTITTWTNCLAQMSVVMWRHHDHMLQKGSTETDDIDGRYDEVIRADEEIKSLYLSWSDTLRDVNTTPSDNPATDSLPTGLMPAMLLMSIAQKIFTVHRQFQLSCFRDRRYAFSQLSCVTIAKRSIEAFQRWPDCLEARICRRMWTTLSYMISCSITLLFALLFKAQNALTHDWDRLRGYVEFGKDFLGKEAQASSIARRGVRLLGALMELERTSGFSSDIEADIGDTIRRVALADDDGVEANPGEGYQMVFPYGQDLWESLMRDPTEGELI</sequence>
<dbReference type="Gene3D" id="4.10.240.10">
    <property type="entry name" value="Zn(2)-C6 fungal-type DNA-binding domain"/>
    <property type="match status" value="1"/>
</dbReference>
<evidence type="ECO:0000313" key="6">
    <source>
        <dbReference type="Proteomes" id="UP000290540"/>
    </source>
</evidence>
<comment type="caution">
    <text evidence="5">The sequence shown here is derived from an EMBL/GenBank/DDBJ whole genome shotgun (WGS) entry which is preliminary data.</text>
</comment>
<keyword evidence="3" id="KW-0539">Nucleus</keyword>
<dbReference type="GO" id="GO:0006351">
    <property type="term" value="P:DNA-templated transcription"/>
    <property type="evidence" value="ECO:0007669"/>
    <property type="project" value="InterPro"/>
</dbReference>
<gene>
    <name evidence="5" type="ORF">BFJ63_vAg6242</name>
</gene>
<evidence type="ECO:0000256" key="1">
    <source>
        <dbReference type="ARBA" id="ARBA00004123"/>
    </source>
</evidence>
<dbReference type="CDD" id="cd00067">
    <property type="entry name" value="GAL4"/>
    <property type="match status" value="1"/>
</dbReference>
<dbReference type="AlphaFoldDB" id="A0A4Q2VVG3"/>
<feature type="domain" description="Zn(2)-C6 fungal-type" evidence="4">
    <location>
        <begin position="16"/>
        <end position="47"/>
    </location>
</feature>
<evidence type="ECO:0000259" key="4">
    <source>
        <dbReference type="PROSITE" id="PS50048"/>
    </source>
</evidence>
<evidence type="ECO:0000313" key="5">
    <source>
        <dbReference type="EMBL" id="RYC90897.1"/>
    </source>
</evidence>
<name>A0A4Q2VVG3_FUSOX</name>
<dbReference type="PROSITE" id="PS00463">
    <property type="entry name" value="ZN2_CY6_FUNGAL_1"/>
    <property type="match status" value="1"/>
</dbReference>
<keyword evidence="2" id="KW-0479">Metal-binding</keyword>
<dbReference type="PANTHER" id="PTHR31001:SF76">
    <property type="entry name" value="ZN(2)-C6 FUNGAL-TYPE DOMAIN-CONTAINING PROTEIN"/>
    <property type="match status" value="1"/>
</dbReference>
<dbReference type="Proteomes" id="UP000290540">
    <property type="component" value="Unassembled WGS sequence"/>
</dbReference>
<evidence type="ECO:0000256" key="2">
    <source>
        <dbReference type="ARBA" id="ARBA00022723"/>
    </source>
</evidence>
<dbReference type="SMART" id="SM00066">
    <property type="entry name" value="GAL4"/>
    <property type="match status" value="1"/>
</dbReference>
<accession>A0A4Q2VVG3</accession>
<dbReference type="GO" id="GO:0003677">
    <property type="term" value="F:DNA binding"/>
    <property type="evidence" value="ECO:0007669"/>
    <property type="project" value="InterPro"/>
</dbReference>
<organism evidence="5 6">
    <name type="scientific">Fusarium oxysporum f. sp. narcissi</name>
    <dbReference type="NCBI Taxonomy" id="451672"/>
    <lineage>
        <taxon>Eukaryota</taxon>
        <taxon>Fungi</taxon>
        <taxon>Dikarya</taxon>
        <taxon>Ascomycota</taxon>
        <taxon>Pezizomycotina</taxon>
        <taxon>Sordariomycetes</taxon>
        <taxon>Hypocreomycetidae</taxon>
        <taxon>Hypocreales</taxon>
        <taxon>Nectriaceae</taxon>
        <taxon>Fusarium</taxon>
        <taxon>Fusarium oxysporum species complex</taxon>
    </lineage>
</organism>
<dbReference type="EMBL" id="MQTW01000036">
    <property type="protein sequence ID" value="RYC90897.1"/>
    <property type="molecule type" value="Genomic_DNA"/>
</dbReference>
<proteinExistence type="predicted"/>
<reference evidence="5 6" key="1">
    <citation type="submission" date="2016-12" db="EMBL/GenBank/DDBJ databases">
        <title>Draft genome sequence of Fusarium oxysporum causing rot on Narcissus.</title>
        <authorList>
            <person name="Armitage A.D."/>
            <person name="Taylor A."/>
            <person name="Clarkson J.P."/>
            <person name="Harrison R.J."/>
            <person name="Jackson A.C."/>
        </authorList>
    </citation>
    <scope>NUCLEOTIDE SEQUENCE [LARGE SCALE GENOMIC DNA]</scope>
    <source>
        <strain evidence="5 6">N139</strain>
    </source>
</reference>
<protein>
    <recommendedName>
        <fullName evidence="4">Zn(2)-C6 fungal-type domain-containing protein</fullName>
    </recommendedName>
</protein>
<dbReference type="InterPro" id="IPR007219">
    <property type="entry name" value="XnlR_reg_dom"/>
</dbReference>
<dbReference type="CDD" id="cd12148">
    <property type="entry name" value="fungal_TF_MHR"/>
    <property type="match status" value="1"/>
</dbReference>
<dbReference type="InterPro" id="IPR001138">
    <property type="entry name" value="Zn2Cys6_DnaBD"/>
</dbReference>
<dbReference type="GO" id="GO:0008270">
    <property type="term" value="F:zinc ion binding"/>
    <property type="evidence" value="ECO:0007669"/>
    <property type="project" value="InterPro"/>
</dbReference>
<dbReference type="GO" id="GO:0005634">
    <property type="term" value="C:nucleus"/>
    <property type="evidence" value="ECO:0007669"/>
    <property type="project" value="UniProtKB-SubCell"/>
</dbReference>